<evidence type="ECO:0000256" key="2">
    <source>
        <dbReference type="ARBA" id="ARBA00010004"/>
    </source>
</evidence>
<keyword evidence="4" id="KW-0813">Transport</keyword>
<evidence type="ECO:0000313" key="12">
    <source>
        <dbReference type="EMBL" id="MEA9356809.1"/>
    </source>
</evidence>
<name>A0ABU5VUU5_9BACT</name>
<accession>A0ABU5VUU5</accession>
<dbReference type="Pfam" id="PF02050">
    <property type="entry name" value="FliJ"/>
    <property type="match status" value="1"/>
</dbReference>
<keyword evidence="7" id="KW-1005">Bacterial flagellum biogenesis</keyword>
<dbReference type="Gene3D" id="1.10.287.1700">
    <property type="match status" value="1"/>
</dbReference>
<dbReference type="InterPro" id="IPR053716">
    <property type="entry name" value="Flag_assembly_chemotaxis_eff"/>
</dbReference>
<comment type="subcellular location">
    <subcellularLocation>
        <location evidence="1">Cell membrane</location>
        <topology evidence="1">Peripheral membrane protein</topology>
        <orientation evidence="1">Cytoplasmic side</orientation>
    </subcellularLocation>
</comment>
<sequence length="150" mass="17603">MQKFKFKLDGLLKVREFKEKQLKIELGEILKEINLVEEKIADANRAISETYDAQEACMRDPSNGQMLQFFPLFIQGKKEDIKNKDNLLWSLRKKYDKKVAELATARGEVKVMENFKDKKKTEWSKEKNKKEQEAIEEILMMRSNGSKGLL</sequence>
<keyword evidence="12" id="KW-0282">Flagellum</keyword>
<evidence type="ECO:0000256" key="7">
    <source>
        <dbReference type="ARBA" id="ARBA00022795"/>
    </source>
</evidence>
<gene>
    <name evidence="12" type="primary">fliJ</name>
    <name evidence="12" type="ORF">SHI21_11360</name>
</gene>
<keyword evidence="11" id="KW-0175">Coiled coil</keyword>
<evidence type="ECO:0000256" key="10">
    <source>
        <dbReference type="ARBA" id="ARBA00023225"/>
    </source>
</evidence>
<feature type="coiled-coil region" evidence="11">
    <location>
        <begin position="19"/>
        <end position="46"/>
    </location>
</feature>
<dbReference type="EMBL" id="JAYGJQ010000002">
    <property type="protein sequence ID" value="MEA9356809.1"/>
    <property type="molecule type" value="Genomic_DNA"/>
</dbReference>
<evidence type="ECO:0000256" key="5">
    <source>
        <dbReference type="ARBA" id="ARBA00022475"/>
    </source>
</evidence>
<evidence type="ECO:0000256" key="6">
    <source>
        <dbReference type="ARBA" id="ARBA00022500"/>
    </source>
</evidence>
<dbReference type="NCBIfam" id="TIGR02473">
    <property type="entry name" value="flagell_FliJ"/>
    <property type="match status" value="1"/>
</dbReference>
<keyword evidence="6" id="KW-0145">Chemotaxis</keyword>
<dbReference type="Proteomes" id="UP001302274">
    <property type="component" value="Unassembled WGS sequence"/>
</dbReference>
<keyword evidence="10" id="KW-1006">Bacterial flagellum protein export</keyword>
<keyword evidence="13" id="KW-1185">Reference proteome</keyword>
<evidence type="ECO:0000256" key="11">
    <source>
        <dbReference type="SAM" id="Coils"/>
    </source>
</evidence>
<protein>
    <recommendedName>
        <fullName evidence="3">Flagellar FliJ protein</fullName>
    </recommendedName>
</protein>
<keyword evidence="12" id="KW-0969">Cilium</keyword>
<evidence type="ECO:0000256" key="8">
    <source>
        <dbReference type="ARBA" id="ARBA00022927"/>
    </source>
</evidence>
<keyword evidence="8" id="KW-0653">Protein transport</keyword>
<comment type="similarity">
    <text evidence="2">Belongs to the FliJ family.</text>
</comment>
<dbReference type="InterPro" id="IPR012823">
    <property type="entry name" value="Flagell_FliJ"/>
</dbReference>
<keyword evidence="5" id="KW-1003">Cell membrane</keyword>
<organism evidence="12 13">
    <name type="scientific">Bacteriovorax antarcticus</name>
    <dbReference type="NCBI Taxonomy" id="3088717"/>
    <lineage>
        <taxon>Bacteria</taxon>
        <taxon>Pseudomonadati</taxon>
        <taxon>Bdellovibrionota</taxon>
        <taxon>Bacteriovoracia</taxon>
        <taxon>Bacteriovoracales</taxon>
        <taxon>Bacteriovoracaceae</taxon>
        <taxon>Bacteriovorax</taxon>
    </lineage>
</organism>
<dbReference type="RefSeq" id="WP_323576705.1">
    <property type="nucleotide sequence ID" value="NZ_JAYGJQ010000002.1"/>
</dbReference>
<evidence type="ECO:0000256" key="4">
    <source>
        <dbReference type="ARBA" id="ARBA00022448"/>
    </source>
</evidence>
<keyword evidence="9" id="KW-0472">Membrane</keyword>
<reference evidence="12 13" key="1">
    <citation type="submission" date="2023-11" db="EMBL/GenBank/DDBJ databases">
        <title>A Novel Polar Bacteriovorax (B. antarcticus) Isolated from the Biocrust in Antarctica.</title>
        <authorList>
            <person name="Mun W."/>
            <person name="Choi S.Y."/>
            <person name="Mitchell R.J."/>
        </authorList>
    </citation>
    <scope>NUCLEOTIDE SEQUENCE [LARGE SCALE GENOMIC DNA]</scope>
    <source>
        <strain evidence="12 13">PP10</strain>
    </source>
</reference>
<comment type="caution">
    <text evidence="12">The sequence shown here is derived from an EMBL/GenBank/DDBJ whole genome shotgun (WGS) entry which is preliminary data.</text>
</comment>
<keyword evidence="12" id="KW-0966">Cell projection</keyword>
<evidence type="ECO:0000313" key="13">
    <source>
        <dbReference type="Proteomes" id="UP001302274"/>
    </source>
</evidence>
<evidence type="ECO:0000256" key="9">
    <source>
        <dbReference type="ARBA" id="ARBA00023136"/>
    </source>
</evidence>
<evidence type="ECO:0000256" key="3">
    <source>
        <dbReference type="ARBA" id="ARBA00020392"/>
    </source>
</evidence>
<proteinExistence type="inferred from homology"/>
<evidence type="ECO:0000256" key="1">
    <source>
        <dbReference type="ARBA" id="ARBA00004413"/>
    </source>
</evidence>